<dbReference type="InterPro" id="IPR000073">
    <property type="entry name" value="AB_hydrolase_1"/>
</dbReference>
<dbReference type="PANTHER" id="PTHR43798:SF33">
    <property type="entry name" value="HYDROLASE, PUTATIVE (AFU_ORTHOLOGUE AFUA_2G14860)-RELATED"/>
    <property type="match status" value="1"/>
</dbReference>
<dbReference type="EMBL" id="JAXOVC010000010">
    <property type="protein sequence ID" value="KAK4496060.1"/>
    <property type="molecule type" value="Genomic_DNA"/>
</dbReference>
<organism evidence="2 3">
    <name type="scientific">Zasmidium cellare</name>
    <name type="common">Wine cellar mold</name>
    <name type="synonym">Racodium cellare</name>
    <dbReference type="NCBI Taxonomy" id="395010"/>
    <lineage>
        <taxon>Eukaryota</taxon>
        <taxon>Fungi</taxon>
        <taxon>Dikarya</taxon>
        <taxon>Ascomycota</taxon>
        <taxon>Pezizomycotina</taxon>
        <taxon>Dothideomycetes</taxon>
        <taxon>Dothideomycetidae</taxon>
        <taxon>Mycosphaerellales</taxon>
        <taxon>Mycosphaerellaceae</taxon>
        <taxon>Zasmidium</taxon>
    </lineage>
</organism>
<dbReference type="PANTHER" id="PTHR43798">
    <property type="entry name" value="MONOACYLGLYCEROL LIPASE"/>
    <property type="match status" value="1"/>
</dbReference>
<dbReference type="Proteomes" id="UP001305779">
    <property type="component" value="Unassembled WGS sequence"/>
</dbReference>
<name>A0ABR0E465_ZASCE</name>
<dbReference type="SUPFAM" id="SSF53474">
    <property type="entry name" value="alpha/beta-Hydrolases"/>
    <property type="match status" value="1"/>
</dbReference>
<gene>
    <name evidence="2" type="ORF">PRZ48_012039</name>
</gene>
<evidence type="ECO:0000313" key="3">
    <source>
        <dbReference type="Proteomes" id="UP001305779"/>
    </source>
</evidence>
<evidence type="ECO:0000259" key="1">
    <source>
        <dbReference type="Pfam" id="PF00561"/>
    </source>
</evidence>
<accession>A0ABR0E465</accession>
<evidence type="ECO:0000313" key="2">
    <source>
        <dbReference type="EMBL" id="KAK4496060.1"/>
    </source>
</evidence>
<comment type="caution">
    <text evidence="2">The sequence shown here is derived from an EMBL/GenBank/DDBJ whole genome shotgun (WGS) entry which is preliminary data.</text>
</comment>
<dbReference type="InterPro" id="IPR050266">
    <property type="entry name" value="AB_hydrolase_sf"/>
</dbReference>
<dbReference type="Pfam" id="PF00561">
    <property type="entry name" value="Abhydrolase_1"/>
    <property type="match status" value="1"/>
</dbReference>
<dbReference type="InterPro" id="IPR029058">
    <property type="entry name" value="AB_hydrolase_fold"/>
</dbReference>
<sequence length="277" mass="31158">MPYLTHPSGQKTFYYDDCFANPWEPTETIFVHHGFGRNSNFWFQWVPVLAKKFRVIRRDALGHGYSSPPPNANTPKDVDAVLDDIIDTLDQLGIEKVHYLGESTGGIFGDFLAARNPERLHSLTICGSPLAFGKAGQDLLSFGRSPITSAIRELGLRQWGDECFRVLGTGIGKGLPDEFKVWWLEQFCIPSVEGVCAYAEVICRKDFDANLVIDKIKVPMLLLSPSDSPLVNVDDQMRFANIVGGQLELIQTKSHEIYLDEAEVCQNRYLKFLESLQ</sequence>
<reference evidence="2 3" key="1">
    <citation type="journal article" date="2023" name="G3 (Bethesda)">
        <title>A chromosome-level genome assembly of Zasmidium syzygii isolated from banana leaves.</title>
        <authorList>
            <person name="van Westerhoven A.C."/>
            <person name="Mehrabi R."/>
            <person name="Talebi R."/>
            <person name="Steentjes M.B.F."/>
            <person name="Corcolon B."/>
            <person name="Chong P.A."/>
            <person name="Kema G.H.J."/>
            <person name="Seidl M.F."/>
        </authorList>
    </citation>
    <scope>NUCLEOTIDE SEQUENCE [LARGE SCALE GENOMIC DNA]</scope>
    <source>
        <strain evidence="2 3">P124</strain>
    </source>
</reference>
<proteinExistence type="predicted"/>
<dbReference type="Gene3D" id="3.40.50.1820">
    <property type="entry name" value="alpha/beta hydrolase"/>
    <property type="match status" value="1"/>
</dbReference>
<keyword evidence="3" id="KW-1185">Reference proteome</keyword>
<protein>
    <recommendedName>
        <fullName evidence="1">AB hydrolase-1 domain-containing protein</fullName>
    </recommendedName>
</protein>
<feature type="domain" description="AB hydrolase-1" evidence="1">
    <location>
        <begin position="28"/>
        <end position="162"/>
    </location>
</feature>